<dbReference type="AlphaFoldDB" id="A0A8T2A0N3"/>
<dbReference type="PANTHER" id="PTHR31293">
    <property type="entry name" value="RNI-LIKE SUPERFAMILY PROTEIN"/>
    <property type="match status" value="1"/>
</dbReference>
<reference evidence="2 3" key="1">
    <citation type="submission" date="2020-12" db="EMBL/GenBank/DDBJ databases">
        <title>Concerted genomic and epigenomic changes stabilize Arabidopsis allopolyploids.</title>
        <authorList>
            <person name="Chen Z."/>
        </authorList>
    </citation>
    <scope>NUCLEOTIDE SEQUENCE [LARGE SCALE GENOMIC DNA]</scope>
    <source>
        <strain evidence="2">As9502</strain>
        <tissue evidence="2">Leaf</tissue>
    </source>
</reference>
<dbReference type="InterPro" id="IPR055294">
    <property type="entry name" value="FBL60-like"/>
</dbReference>
<dbReference type="EMBL" id="JAEFBJ010000010">
    <property type="protein sequence ID" value="KAG7566483.1"/>
    <property type="molecule type" value="Genomic_DNA"/>
</dbReference>
<dbReference type="Pfam" id="PF24758">
    <property type="entry name" value="LRR_At5g56370"/>
    <property type="match status" value="1"/>
</dbReference>
<keyword evidence="3" id="KW-1185">Reference proteome</keyword>
<dbReference type="InterPro" id="IPR006566">
    <property type="entry name" value="FBD"/>
</dbReference>
<dbReference type="SMART" id="SM00579">
    <property type="entry name" value="FBD"/>
    <property type="match status" value="1"/>
</dbReference>
<name>A0A8T2A0N3_ARASU</name>
<dbReference type="Proteomes" id="UP000694251">
    <property type="component" value="Chromosome 10"/>
</dbReference>
<feature type="non-terminal residue" evidence="2">
    <location>
        <position position="1"/>
    </location>
</feature>
<evidence type="ECO:0000313" key="3">
    <source>
        <dbReference type="Proteomes" id="UP000694251"/>
    </source>
</evidence>
<feature type="domain" description="FBD" evidence="1">
    <location>
        <begin position="413"/>
        <end position="480"/>
    </location>
</feature>
<dbReference type="CDD" id="cd22160">
    <property type="entry name" value="F-box_AtFBL13-like"/>
    <property type="match status" value="1"/>
</dbReference>
<evidence type="ECO:0000259" key="1">
    <source>
        <dbReference type="SMART" id="SM00579"/>
    </source>
</evidence>
<protein>
    <submittedName>
        <fullName evidence="2">F-box domain</fullName>
    </submittedName>
</protein>
<comment type="caution">
    <text evidence="2">The sequence shown here is derived from an EMBL/GenBank/DDBJ whole genome shotgun (WGS) entry which is preliminary data.</text>
</comment>
<gene>
    <name evidence="2" type="ORF">ISN44_As10g030370</name>
</gene>
<evidence type="ECO:0000313" key="2">
    <source>
        <dbReference type="EMBL" id="KAG7566483.1"/>
    </source>
</evidence>
<dbReference type="InterPro" id="IPR001810">
    <property type="entry name" value="F-box_dom"/>
</dbReference>
<dbReference type="PANTHER" id="PTHR31293:SF12">
    <property type="entry name" value="RNI-LIKE SUPERFAMILY PROTEIN"/>
    <property type="match status" value="1"/>
</dbReference>
<sequence length="480" mass="54510">MNRGGCRDVISGLPEALCCHILSFLPTKEAASTSVLSKKWRYLFAFVPNLDFDDSVYLNPEKEKKIPTSPRDFMAMIDERENRISTSFMDFVDRVLALQGNSPIHKFSLKVRDGVDPVRINSWIDNVLERGVSNLDLDIGLESEFLLSSKIYLSKTLVRLKLKFGYSPTLDVEDVHLPKLKTLYLDPVHFEKHGVGLTKLLSGCHMLEDLVLDDISWFIWDFASVSVTTLKRLTFCWGERGENAKSVSLDTPNLVYLKFTDTIADKYPKVNFDSLVEAHIDLRMSEEQMGLTHFLEEASFEDLQIHYSEGHGENDLVGNATAFIMGICNVKILSLSANTLQVLTYSCEAIPLFNNLTHLTIESNPEVGWQSLPGLLKNSPNLETFVFQGLLHKAMDRCGDVCLCKPCEEGIPSCLSSSPVKVLKIQKFGEIGDYYDDMEKQREQIKYFLETMPNLEQMILYYNTPIDEDVIEASRQLERL</sequence>
<accession>A0A8T2A0N3</accession>
<dbReference type="InterPro" id="IPR055411">
    <property type="entry name" value="LRR_FXL15/At3g58940/PEG3-like"/>
</dbReference>
<dbReference type="Pfam" id="PF00646">
    <property type="entry name" value="F-box"/>
    <property type="match status" value="1"/>
</dbReference>
<proteinExistence type="predicted"/>
<dbReference type="InterPro" id="IPR053781">
    <property type="entry name" value="F-box_AtFBL13-like"/>
</dbReference>
<organism evidence="2 3">
    <name type="scientific">Arabidopsis suecica</name>
    <name type="common">Swedish thale-cress</name>
    <name type="synonym">Cardaminopsis suecica</name>
    <dbReference type="NCBI Taxonomy" id="45249"/>
    <lineage>
        <taxon>Eukaryota</taxon>
        <taxon>Viridiplantae</taxon>
        <taxon>Streptophyta</taxon>
        <taxon>Embryophyta</taxon>
        <taxon>Tracheophyta</taxon>
        <taxon>Spermatophyta</taxon>
        <taxon>Magnoliopsida</taxon>
        <taxon>eudicotyledons</taxon>
        <taxon>Gunneridae</taxon>
        <taxon>Pentapetalae</taxon>
        <taxon>rosids</taxon>
        <taxon>malvids</taxon>
        <taxon>Brassicales</taxon>
        <taxon>Brassicaceae</taxon>
        <taxon>Camelineae</taxon>
        <taxon>Arabidopsis</taxon>
    </lineage>
</organism>
<dbReference type="OrthoDB" id="594804at2759"/>